<dbReference type="EMBL" id="JATN01000321">
    <property type="protein sequence ID" value="EUC59812.1"/>
    <property type="molecule type" value="Genomic_DNA"/>
</dbReference>
<evidence type="ECO:0000313" key="2">
    <source>
        <dbReference type="Proteomes" id="UP000030108"/>
    </source>
</evidence>
<protein>
    <submittedName>
        <fullName evidence="1">Uncharacterized protein</fullName>
    </submittedName>
</protein>
<proteinExistence type="predicted"/>
<accession>A0A0A1UL90</accession>
<dbReference type="OrthoDB" id="4179406at2759"/>
<reference evidence="2" key="1">
    <citation type="journal article" date="2014" name="Genome Announc.">
        <title>Draft genome sequence of the plant-pathogenic soil fungus Rhizoctonia solani anastomosis group 3 strain Rhs1AP.</title>
        <authorList>
            <person name="Cubeta M.A."/>
            <person name="Thomas E."/>
            <person name="Dean R.A."/>
            <person name="Jabaji S."/>
            <person name="Neate S.M."/>
            <person name="Tavantzis S."/>
            <person name="Toda T."/>
            <person name="Vilgalys R."/>
            <person name="Bharathan N."/>
            <person name="Fedorova-Abrams N."/>
            <person name="Pakala S.B."/>
            <person name="Pakala S.M."/>
            <person name="Zafar N."/>
            <person name="Joardar V."/>
            <person name="Losada L."/>
            <person name="Nierman W.C."/>
        </authorList>
    </citation>
    <scope>NUCLEOTIDE SEQUENCE [LARGE SCALE GENOMIC DNA]</scope>
    <source>
        <strain evidence="2">AG-3</strain>
    </source>
</reference>
<gene>
    <name evidence="1" type="ORF">RSOL_324100</name>
</gene>
<evidence type="ECO:0000313" key="1">
    <source>
        <dbReference type="EMBL" id="EUC59812.1"/>
    </source>
</evidence>
<organism evidence="1 2">
    <name type="scientific">Rhizoctonia solani AG-3 Rhs1AP</name>
    <dbReference type="NCBI Taxonomy" id="1086054"/>
    <lineage>
        <taxon>Eukaryota</taxon>
        <taxon>Fungi</taxon>
        <taxon>Dikarya</taxon>
        <taxon>Basidiomycota</taxon>
        <taxon>Agaricomycotina</taxon>
        <taxon>Agaricomycetes</taxon>
        <taxon>Cantharellales</taxon>
        <taxon>Ceratobasidiaceae</taxon>
        <taxon>Rhizoctonia</taxon>
    </lineage>
</organism>
<sequence length="296" mass="33323">MEAPQNGRNNTHEPPGVSFVGQFWGAATRTLTRLYEILKHVLMVYLVVVILRNAISESFPEIPCKHPVSTRYFPHCAHKLDSPGGPIINPDFVTLARLQSRLEYVMEDSARNSLVAVNIKCSDIALRDLSMSVELSSLVGKHTLVEEIKHFVDDAQVASAGLQEFSSHVWASADQIIPLNQDITMALEIGKSLEMFGFFYGIVNGLVPMDRDTAVTHQKRIEDLWLQAIGSLDKVLFELIDKAQYNVGSLQNLRKRLDNIQDMLAKDAHEIHGEEQVLERQLFSEMRELFGLNQGK</sequence>
<dbReference type="Proteomes" id="UP000030108">
    <property type="component" value="Unassembled WGS sequence"/>
</dbReference>
<name>A0A0A1UL90_9AGAM</name>
<comment type="caution">
    <text evidence="1">The sequence shown here is derived from an EMBL/GenBank/DDBJ whole genome shotgun (WGS) entry which is preliminary data.</text>
</comment>
<dbReference type="AlphaFoldDB" id="A0A0A1UL90"/>